<evidence type="ECO:0000313" key="2">
    <source>
        <dbReference type="EMBL" id="MBI3126055.1"/>
    </source>
</evidence>
<dbReference type="EMBL" id="JACPUR010000001">
    <property type="protein sequence ID" value="MBI3126055.1"/>
    <property type="molecule type" value="Genomic_DNA"/>
</dbReference>
<dbReference type="InterPro" id="IPR050486">
    <property type="entry name" value="Mannose-1P_guanyltransferase"/>
</dbReference>
<dbReference type="Proteomes" id="UP000782312">
    <property type="component" value="Unassembled WGS sequence"/>
</dbReference>
<dbReference type="Gene3D" id="3.90.550.10">
    <property type="entry name" value="Spore Coat Polysaccharide Biosynthesis Protein SpsA, Chain A"/>
    <property type="match status" value="1"/>
</dbReference>
<keyword evidence="2" id="KW-0808">Transferase</keyword>
<organism evidence="2 3">
    <name type="scientific">Tectimicrobiota bacterium</name>
    <dbReference type="NCBI Taxonomy" id="2528274"/>
    <lineage>
        <taxon>Bacteria</taxon>
        <taxon>Pseudomonadati</taxon>
        <taxon>Nitrospinota/Tectimicrobiota group</taxon>
        <taxon>Candidatus Tectimicrobiota</taxon>
    </lineage>
</organism>
<dbReference type="Pfam" id="PF00483">
    <property type="entry name" value="NTP_transferase"/>
    <property type="match status" value="1"/>
</dbReference>
<dbReference type="GO" id="GO:0016740">
    <property type="term" value="F:transferase activity"/>
    <property type="evidence" value="ECO:0007669"/>
    <property type="project" value="UniProtKB-KW"/>
</dbReference>
<gene>
    <name evidence="2" type="ORF">HYZ11_00435</name>
</gene>
<dbReference type="InterPro" id="IPR005835">
    <property type="entry name" value="NTP_transferase_dom"/>
</dbReference>
<comment type="caution">
    <text evidence="2">The sequence shown here is derived from an EMBL/GenBank/DDBJ whole genome shotgun (WGS) entry which is preliminary data.</text>
</comment>
<dbReference type="SUPFAM" id="SSF53448">
    <property type="entry name" value="Nucleotide-diphospho-sugar transferases"/>
    <property type="match status" value="1"/>
</dbReference>
<reference evidence="2" key="1">
    <citation type="submission" date="2020-07" db="EMBL/GenBank/DDBJ databases">
        <title>Huge and variable diversity of episymbiotic CPR bacteria and DPANN archaea in groundwater ecosystems.</title>
        <authorList>
            <person name="He C.Y."/>
            <person name="Keren R."/>
            <person name="Whittaker M."/>
            <person name="Farag I.F."/>
            <person name="Doudna J."/>
            <person name="Cate J.H.D."/>
            <person name="Banfield J.F."/>
        </authorList>
    </citation>
    <scope>NUCLEOTIDE SEQUENCE</scope>
    <source>
        <strain evidence="2">NC_groundwater_763_Ag_S-0.2um_68_21</strain>
    </source>
</reference>
<dbReference type="AlphaFoldDB" id="A0A932ML00"/>
<dbReference type="InterPro" id="IPR029044">
    <property type="entry name" value="Nucleotide-diphossugar_trans"/>
</dbReference>
<proteinExistence type="predicted"/>
<protein>
    <submittedName>
        <fullName evidence="2">NTP transferase domain-containing protein</fullName>
    </submittedName>
</protein>
<sequence length="251" mass="28064">MLDKTFPSEKPALVRRAVVLAGGKGTRLRPFTFAFPKPLLPIGETPIIDIVMRQLQASGVQRVTLAVGHLAELLMAYFANRHYQGMTIDYSREERPLGTAGPLALVDGLNEPFFVLNGDLLTSLDFADLARRHVESKAQATIASYGKSYQVDLGILELNERGELSAYREKPTHYYKVSMGIYVFEPEIVKLLRGGEPCDLPDLVARILESQRRLFVYPFDGYWVDIGTPGEYARAVEEFEGIKATLFRGHA</sequence>
<evidence type="ECO:0000259" key="1">
    <source>
        <dbReference type="Pfam" id="PF00483"/>
    </source>
</evidence>
<evidence type="ECO:0000313" key="3">
    <source>
        <dbReference type="Proteomes" id="UP000782312"/>
    </source>
</evidence>
<dbReference type="PANTHER" id="PTHR22572">
    <property type="entry name" value="SUGAR-1-PHOSPHATE GUANYL TRANSFERASE"/>
    <property type="match status" value="1"/>
</dbReference>
<feature type="domain" description="Nucleotidyl transferase" evidence="1">
    <location>
        <begin position="17"/>
        <end position="238"/>
    </location>
</feature>
<accession>A0A932ML00</accession>
<name>A0A932ML00_UNCTE</name>